<keyword evidence="2" id="KW-1185">Reference proteome</keyword>
<protein>
    <submittedName>
        <fullName evidence="1">Uncharacterized protein</fullName>
    </submittedName>
</protein>
<evidence type="ECO:0000313" key="1">
    <source>
        <dbReference type="EMBL" id="KAG5181258.1"/>
    </source>
</evidence>
<organism evidence="1 2">
    <name type="scientific">Tribonema minus</name>
    <dbReference type="NCBI Taxonomy" id="303371"/>
    <lineage>
        <taxon>Eukaryota</taxon>
        <taxon>Sar</taxon>
        <taxon>Stramenopiles</taxon>
        <taxon>Ochrophyta</taxon>
        <taxon>PX clade</taxon>
        <taxon>Xanthophyceae</taxon>
        <taxon>Tribonematales</taxon>
        <taxon>Tribonemataceae</taxon>
        <taxon>Tribonema</taxon>
    </lineage>
</organism>
<dbReference type="EMBL" id="JAFCMP010000334">
    <property type="protein sequence ID" value="KAG5181258.1"/>
    <property type="molecule type" value="Genomic_DNA"/>
</dbReference>
<proteinExistence type="predicted"/>
<evidence type="ECO:0000313" key="2">
    <source>
        <dbReference type="Proteomes" id="UP000664859"/>
    </source>
</evidence>
<comment type="caution">
    <text evidence="1">The sequence shown here is derived from an EMBL/GenBank/DDBJ whole genome shotgun (WGS) entry which is preliminary data.</text>
</comment>
<reference evidence="1" key="1">
    <citation type="submission" date="2021-02" db="EMBL/GenBank/DDBJ databases">
        <title>First Annotated Genome of the Yellow-green Alga Tribonema minus.</title>
        <authorList>
            <person name="Mahan K.M."/>
        </authorList>
    </citation>
    <scope>NUCLEOTIDE SEQUENCE</scope>
    <source>
        <strain evidence="1">UTEX B ZZ1240</strain>
    </source>
</reference>
<name>A0A835YV48_9STRA</name>
<accession>A0A835YV48</accession>
<dbReference type="Proteomes" id="UP000664859">
    <property type="component" value="Unassembled WGS sequence"/>
</dbReference>
<sequence length="96" mass="10789">MRRHSRTSCVAVPAGERCCCVRPRRAAALRILLQRAAAFLLAAALQLERYIPYRCESYEAHGFAAVRFREWPALYARAVAAQQYWNAQTAVSADAC</sequence>
<dbReference type="AlphaFoldDB" id="A0A835YV48"/>
<gene>
    <name evidence="1" type="ORF">JKP88DRAFT_346661</name>
</gene>